<dbReference type="InterPro" id="IPR027417">
    <property type="entry name" value="P-loop_NTPase"/>
</dbReference>
<reference evidence="7 8" key="1">
    <citation type="journal article" date="2021" name="ISME Commun">
        <title>Automated analysis of genomic sequences facilitates high-throughput and comprehensive description of bacteria.</title>
        <authorList>
            <person name="Hitch T.C.A."/>
        </authorList>
    </citation>
    <scope>NUCLEOTIDE SEQUENCE [LARGE SCALE GENOMIC DNA]</scope>
    <source>
        <strain evidence="7 8">Sanger_23</strain>
    </source>
</reference>
<keyword evidence="2" id="KW-0813">Transport</keyword>
<dbReference type="CDD" id="cd03220">
    <property type="entry name" value="ABC_KpsT_Wzt"/>
    <property type="match status" value="1"/>
</dbReference>
<dbReference type="EMBL" id="JAOQJL010000006">
    <property type="protein sequence ID" value="MCU6764596.1"/>
    <property type="molecule type" value="Genomic_DNA"/>
</dbReference>
<organism evidence="7 8">
    <name type="scientific">Blautia ammoniilytica</name>
    <dbReference type="NCBI Taxonomy" id="2981782"/>
    <lineage>
        <taxon>Bacteria</taxon>
        <taxon>Bacillati</taxon>
        <taxon>Bacillota</taxon>
        <taxon>Clostridia</taxon>
        <taxon>Lachnospirales</taxon>
        <taxon>Lachnospiraceae</taxon>
        <taxon>Blautia</taxon>
    </lineage>
</organism>
<dbReference type="RefSeq" id="WP_158420795.1">
    <property type="nucleotide sequence ID" value="NZ_JAOQJL010000006.1"/>
</dbReference>
<dbReference type="InterPro" id="IPR015860">
    <property type="entry name" value="ABC_transpr_TagH-like"/>
</dbReference>
<evidence type="ECO:0000256" key="2">
    <source>
        <dbReference type="ARBA" id="ARBA00022448"/>
    </source>
</evidence>
<dbReference type="PROSITE" id="PS50893">
    <property type="entry name" value="ABC_TRANSPORTER_2"/>
    <property type="match status" value="1"/>
</dbReference>
<keyword evidence="3" id="KW-0547">Nucleotide-binding</keyword>
<feature type="domain" description="ABC transporter" evidence="6">
    <location>
        <begin position="28"/>
        <end position="248"/>
    </location>
</feature>
<evidence type="ECO:0000313" key="7">
    <source>
        <dbReference type="EMBL" id="MCU6764596.1"/>
    </source>
</evidence>
<dbReference type="InterPro" id="IPR050683">
    <property type="entry name" value="Bact_Polysacc_Export_ATP-bd"/>
</dbReference>
<comment type="similarity">
    <text evidence="1">Belongs to the ABC transporter superfamily.</text>
</comment>
<keyword evidence="4 7" id="KW-0067">ATP-binding</keyword>
<dbReference type="PANTHER" id="PTHR46743">
    <property type="entry name" value="TEICHOIC ACIDS EXPORT ATP-BINDING PROTEIN TAGH"/>
    <property type="match status" value="1"/>
</dbReference>
<evidence type="ECO:0000256" key="3">
    <source>
        <dbReference type="ARBA" id="ARBA00022741"/>
    </source>
</evidence>
<feature type="region of interest" description="Disordered" evidence="5">
    <location>
        <begin position="264"/>
        <end position="289"/>
    </location>
</feature>
<evidence type="ECO:0000256" key="4">
    <source>
        <dbReference type="ARBA" id="ARBA00022840"/>
    </source>
</evidence>
<dbReference type="InterPro" id="IPR003439">
    <property type="entry name" value="ABC_transporter-like_ATP-bd"/>
</dbReference>
<gene>
    <name evidence="7" type="ORF">OCV61_04135</name>
</gene>
<dbReference type="SMART" id="SM00382">
    <property type="entry name" value="AAA"/>
    <property type="match status" value="1"/>
</dbReference>
<dbReference type="InterPro" id="IPR003593">
    <property type="entry name" value="AAA+_ATPase"/>
</dbReference>
<dbReference type="Proteomes" id="UP001652409">
    <property type="component" value="Unassembled WGS sequence"/>
</dbReference>
<accession>A0ABT2TSH2</accession>
<name>A0ABT2TSH2_9FIRM</name>
<dbReference type="SUPFAM" id="SSF52540">
    <property type="entry name" value="P-loop containing nucleoside triphosphate hydrolases"/>
    <property type="match status" value="1"/>
</dbReference>
<dbReference type="Gene3D" id="2.70.50.60">
    <property type="entry name" value="abc- transporter (atp binding component) like domain"/>
    <property type="match status" value="1"/>
</dbReference>
<dbReference type="PANTHER" id="PTHR46743:SF2">
    <property type="entry name" value="TEICHOIC ACIDS EXPORT ATP-BINDING PROTEIN TAGH"/>
    <property type="match status" value="1"/>
</dbReference>
<dbReference type="Pfam" id="PF00005">
    <property type="entry name" value="ABC_tran"/>
    <property type="match status" value="1"/>
</dbReference>
<keyword evidence="8" id="KW-1185">Reference proteome</keyword>
<protein>
    <submittedName>
        <fullName evidence="7">ABC transporter ATP-binding protein</fullName>
    </submittedName>
</protein>
<evidence type="ECO:0000256" key="1">
    <source>
        <dbReference type="ARBA" id="ARBA00005417"/>
    </source>
</evidence>
<comment type="caution">
    <text evidence="7">The sequence shown here is derived from an EMBL/GenBank/DDBJ whole genome shotgun (WGS) entry which is preliminary data.</text>
</comment>
<sequence length="472" mass="54687">MKSDNAIEVRNVQKHFKVYKDKGHMLRERLIHLNRNKYEMREVLRGISFDVKKGESVGLIGKNGCGKSTTLKLLTKILRPNGGTIDIQGRVCSLIELGAGFHPDMSGRENIYINASIFGIKAKEVDQRLNDIIRFSELEEFIDNPVRTYSSGMYMRLAFSVAINVDADILLIDEILAVGDNAFQTKCFNKLKSLKDQGTTIVIVSHALGQVERLCDRAIWIDEGRIRDDGPARKVCKEYLEKMEESRLERAELEYRMELEEQKKRELEEEKRKKETEQQQKEQKILQERKQKEEEKQKQLLEEKKREEKKRKASCHDIATQCGPDARREGNWKVKFTEVKLLDAKGNERLEFNPGEKIVIKMKYSAEQIGIKLNFIIGITRNDWLYCYGATSKDSTGSYYLSGKNGDVEFTIDSLNLLGGIYFLDVRIRSEVDEVFDNIYSLIQFKVNKEEQREYGLVTMKHSWINKNGEKV</sequence>
<dbReference type="Gene3D" id="3.40.50.300">
    <property type="entry name" value="P-loop containing nucleotide triphosphate hydrolases"/>
    <property type="match status" value="1"/>
</dbReference>
<evidence type="ECO:0000259" key="6">
    <source>
        <dbReference type="PROSITE" id="PS50893"/>
    </source>
</evidence>
<evidence type="ECO:0000313" key="8">
    <source>
        <dbReference type="Proteomes" id="UP001652409"/>
    </source>
</evidence>
<dbReference type="GO" id="GO:0005524">
    <property type="term" value="F:ATP binding"/>
    <property type="evidence" value="ECO:0007669"/>
    <property type="project" value="UniProtKB-KW"/>
</dbReference>
<evidence type="ECO:0000256" key="5">
    <source>
        <dbReference type="SAM" id="MobiDB-lite"/>
    </source>
</evidence>
<dbReference type="CDD" id="cd10147">
    <property type="entry name" value="Wzt_C-like"/>
    <property type="match status" value="1"/>
</dbReference>
<dbReference type="Pfam" id="PF14524">
    <property type="entry name" value="Wzt_C"/>
    <property type="match status" value="1"/>
</dbReference>
<dbReference type="InterPro" id="IPR029439">
    <property type="entry name" value="Wzt_C"/>
</dbReference>
<proteinExistence type="inferred from homology"/>